<feature type="region of interest" description="Disordered" evidence="8">
    <location>
        <begin position="1199"/>
        <end position="1239"/>
    </location>
</feature>
<feature type="compositionally biased region" description="Polar residues" evidence="8">
    <location>
        <begin position="1265"/>
        <end position="1274"/>
    </location>
</feature>
<evidence type="ECO:0000313" key="11">
    <source>
        <dbReference type="Proteomes" id="UP000308197"/>
    </source>
</evidence>
<gene>
    <name evidence="10" type="ORF">K466DRAFT_585618</name>
</gene>
<organism evidence="10 11">
    <name type="scientific">Polyporus arcularius HHB13444</name>
    <dbReference type="NCBI Taxonomy" id="1314778"/>
    <lineage>
        <taxon>Eukaryota</taxon>
        <taxon>Fungi</taxon>
        <taxon>Dikarya</taxon>
        <taxon>Basidiomycota</taxon>
        <taxon>Agaricomycotina</taxon>
        <taxon>Agaricomycetes</taxon>
        <taxon>Polyporales</taxon>
        <taxon>Polyporaceae</taxon>
        <taxon>Polyporus</taxon>
    </lineage>
</organism>
<dbReference type="SUPFAM" id="SSF52540">
    <property type="entry name" value="P-loop containing nucleoside triphosphate hydrolases"/>
    <property type="match status" value="2"/>
</dbReference>
<dbReference type="GO" id="GO:0006337">
    <property type="term" value="P:nucleosome disassembly"/>
    <property type="evidence" value="ECO:0007669"/>
    <property type="project" value="TreeGrafter"/>
</dbReference>
<feature type="compositionally biased region" description="Pro residues" evidence="8">
    <location>
        <begin position="372"/>
        <end position="385"/>
    </location>
</feature>
<feature type="compositionally biased region" description="Basic and acidic residues" evidence="8">
    <location>
        <begin position="1199"/>
        <end position="1217"/>
    </location>
</feature>
<dbReference type="GO" id="GO:0006334">
    <property type="term" value="P:nucleosome assembly"/>
    <property type="evidence" value="ECO:0007669"/>
    <property type="project" value="TreeGrafter"/>
</dbReference>
<dbReference type="PANTHER" id="PTHR23069">
    <property type="entry name" value="AAA DOMAIN-CONTAINING"/>
    <property type="match status" value="1"/>
</dbReference>
<dbReference type="Gene3D" id="1.10.8.60">
    <property type="match status" value="1"/>
</dbReference>
<keyword evidence="5" id="KW-0067">ATP-binding</keyword>
<feature type="compositionally biased region" description="Polar residues" evidence="8">
    <location>
        <begin position="15"/>
        <end position="24"/>
    </location>
</feature>
<keyword evidence="11" id="KW-1185">Reference proteome</keyword>
<proteinExistence type="inferred from homology"/>
<evidence type="ECO:0000256" key="3">
    <source>
        <dbReference type="ARBA" id="ARBA00022741"/>
    </source>
</evidence>
<dbReference type="InterPro" id="IPR036427">
    <property type="entry name" value="Bromodomain-like_sf"/>
</dbReference>
<evidence type="ECO:0000256" key="4">
    <source>
        <dbReference type="ARBA" id="ARBA00022801"/>
    </source>
</evidence>
<dbReference type="InterPro" id="IPR003593">
    <property type="entry name" value="AAA+_ATPase"/>
</dbReference>
<feature type="compositionally biased region" description="Pro residues" evidence="8">
    <location>
        <begin position="82"/>
        <end position="92"/>
    </location>
</feature>
<keyword evidence="3" id="KW-0547">Nucleotide-binding</keyword>
<dbReference type="InterPro" id="IPR003959">
    <property type="entry name" value="ATPase_AAA_core"/>
</dbReference>
<dbReference type="Gene3D" id="3.40.50.300">
    <property type="entry name" value="P-loop containing nucleotide triphosphate hydrolases"/>
    <property type="match status" value="1"/>
</dbReference>
<dbReference type="InterPro" id="IPR027417">
    <property type="entry name" value="P-loop_NTPase"/>
</dbReference>
<dbReference type="PROSITE" id="PS00674">
    <property type="entry name" value="AAA"/>
    <property type="match status" value="1"/>
</dbReference>
<dbReference type="GO" id="GO:0016887">
    <property type="term" value="F:ATP hydrolysis activity"/>
    <property type="evidence" value="ECO:0007669"/>
    <property type="project" value="InterPro"/>
</dbReference>
<evidence type="ECO:0000256" key="8">
    <source>
        <dbReference type="SAM" id="MobiDB-lite"/>
    </source>
</evidence>
<keyword evidence="7" id="KW-0539">Nucleus</keyword>
<protein>
    <submittedName>
        <fullName evidence="10">AAA-domain-containing protein</fullName>
    </submittedName>
</protein>
<keyword evidence="4" id="KW-0378">Hydrolase</keyword>
<name>A0A5C3PF37_9APHY</name>
<evidence type="ECO:0000313" key="10">
    <source>
        <dbReference type="EMBL" id="TFK88344.1"/>
    </source>
</evidence>
<dbReference type="SMART" id="SM00382">
    <property type="entry name" value="AAA"/>
    <property type="match status" value="1"/>
</dbReference>
<dbReference type="InterPro" id="IPR041569">
    <property type="entry name" value="AAA_lid_3"/>
</dbReference>
<dbReference type="FunFam" id="3.40.50.300:FF:000061">
    <property type="entry name" value="ATPase family, AAA domain-containing 2"/>
    <property type="match status" value="1"/>
</dbReference>
<dbReference type="SUPFAM" id="SSF47370">
    <property type="entry name" value="Bromodomain"/>
    <property type="match status" value="1"/>
</dbReference>
<dbReference type="EMBL" id="ML211116">
    <property type="protein sequence ID" value="TFK88344.1"/>
    <property type="molecule type" value="Genomic_DNA"/>
</dbReference>
<accession>A0A5C3PF37</accession>
<feature type="compositionally biased region" description="Basic residues" evidence="8">
    <location>
        <begin position="192"/>
        <end position="202"/>
    </location>
</feature>
<dbReference type="PANTHER" id="PTHR23069:SF0">
    <property type="entry name" value="TAT-BINDING HOMOLOG 7"/>
    <property type="match status" value="1"/>
</dbReference>
<dbReference type="InParanoid" id="A0A5C3PF37"/>
<evidence type="ECO:0000256" key="1">
    <source>
        <dbReference type="ARBA" id="ARBA00004123"/>
    </source>
</evidence>
<dbReference type="GO" id="GO:0045815">
    <property type="term" value="P:transcription initiation-coupled chromatin remodeling"/>
    <property type="evidence" value="ECO:0007669"/>
    <property type="project" value="TreeGrafter"/>
</dbReference>
<dbReference type="Gene3D" id="1.20.920.10">
    <property type="entry name" value="Bromodomain-like"/>
    <property type="match status" value="1"/>
</dbReference>
<sequence>MNPSFNFPAPGEYTFPQSYPSQSAQEPSYSQQSPLPPPHPDQIPLHPQYPLYQQDYPIDPLLFPQAPPPPEFINPQAAAPPFTLPEPAPSPSPLRIRLPPKHSAMVATTRGGARLHQSHSSPVASGSEYHESNASMEDANPEPAEEEPQEDPIVYETTARGRRIARKSYKESESEDPPESEGDPLDVISPKGKGKSKGKGRQVIHDDDEEDEEAEPTGRYALRNRGHSNKLNGFIVSDEEDGAKVGRYPTRNRSKAAVNGHANGASRSTRRSNGRSRPQASSSRPTRNGPATRRTRSSARNDEDDEEGYVDEPSSGSADADGSMDEVVSSPEPEPDADADGEADGEGDADAEPDNDGKPYALRQRAKINYAIPPPLEEMRPPAPKPRANKSFGRSNRPKAPGWSATGAELSRWMGGGGGDDSDSDHATRTPRKPFGLAGAGGGVFAGGAGAAGGFLPSDLAAAAGTPSNLGKVGDAALADADPLGVNQNVTFDEVGGLDEHINSLKEMTLLPLLYPEVFQRFNVTPPRGVLFHGPPGTGKTLLARALAASCRSNGKGISFFMRKGADCLSKWVGEAERQLRLLFEEARNQQPSIIFFDEIDGLAPVRSSKQDQIHASIVSTLLALMDGMDGRGQVVVIGATNRPDAIDPALRRPGRFDREFYFPLPELAARERIIRIMTKTWAGWEGAKGEENAKGLAKLTKGYGGADLRALCTEAALNAVQRRYPQIYKSNERLLLKPETIEIELRDFMISIKKLVPSSARSVSSTASPLPAQLVPLLQDPLDKLTEIIGKVLPVSKKRTALEEAEWEQESSEGALERELMMQSMETLRIYRPRVVLHGPVGMGQGYIAAGALHFLEGYHVQSLDLGILMSDSTRTPEAAIVQLFVEAKRHQPSVIYIPSLLGWCAAVTETARTTVRAMLDTLAPTDPVLLLAVVDGAFTKLPRDVRQWFGPIRENRLGLTAPTSAQREAFFEGLLKDVRRPPNEFPDGVKRKKRVLEVLPVAPPLEPRQPTVAELAVQEDNDQRVITLLKYRLGPILSELKRKFKRFTKRAAEEYNYDFSAPPPMLAQPPTQVELVSSTVEMQSGANGAMEVVNESHSEQVIDLSIDNQVQEQLALEPPLMDMDLERMNVELYKGRYLTPEDFIDDIRKIVHNASVRAHEDPERLFRAQAMLTAAEVSIQEFDPQFKLECHRMAARERKRREDFRKEREKDKERNPPPPPQLNGAYAPGTRRSTRHNGGELQLSIQDISQLEREQRRLKRQRSNGVETTPSGDENGERLAKKSRTEGEAAPDSPTTGGRSMSVRFADDVQMPPSSPMLNGTSTAAEAHEQEQQSAPAPDADTEEPARRSGFDPALLNPVSPTDARTDIPIDPPDNPFSTPATTENPTTHLPEPAPARPPAENGSGADGLPSNAHVILDDDGDGDQPMETSQAPPHQDDTPAPAPEPEQPMEVERSPTPPPPPFVLDEEMLADLKTYLRDATGALNVEQLEQLRATCLGIVWRHRAEWDRTDLLRELQEEAREFVQEVSLDDMDAGSP</sequence>
<evidence type="ECO:0000259" key="9">
    <source>
        <dbReference type="SMART" id="SM00382"/>
    </source>
</evidence>
<feature type="region of interest" description="Disordered" evidence="8">
    <location>
        <begin position="1"/>
        <end position="435"/>
    </location>
</feature>
<evidence type="ECO:0000256" key="2">
    <source>
        <dbReference type="ARBA" id="ARBA00006914"/>
    </source>
</evidence>
<dbReference type="InterPro" id="IPR045199">
    <property type="entry name" value="ATAD2-like"/>
</dbReference>
<dbReference type="InterPro" id="IPR003960">
    <property type="entry name" value="ATPase_AAA_CS"/>
</dbReference>
<dbReference type="STRING" id="1314778.A0A5C3PF37"/>
<dbReference type="GO" id="GO:0005524">
    <property type="term" value="F:ATP binding"/>
    <property type="evidence" value="ECO:0007669"/>
    <property type="project" value="UniProtKB-KW"/>
</dbReference>
<feature type="region of interest" description="Disordered" evidence="8">
    <location>
        <begin position="1255"/>
        <end position="1467"/>
    </location>
</feature>
<reference evidence="10 11" key="1">
    <citation type="journal article" date="2019" name="Nat. Ecol. Evol.">
        <title>Megaphylogeny resolves global patterns of mushroom evolution.</title>
        <authorList>
            <person name="Varga T."/>
            <person name="Krizsan K."/>
            <person name="Foldi C."/>
            <person name="Dima B."/>
            <person name="Sanchez-Garcia M."/>
            <person name="Sanchez-Ramirez S."/>
            <person name="Szollosi G.J."/>
            <person name="Szarkandi J.G."/>
            <person name="Papp V."/>
            <person name="Albert L."/>
            <person name="Andreopoulos W."/>
            <person name="Angelini C."/>
            <person name="Antonin V."/>
            <person name="Barry K.W."/>
            <person name="Bougher N.L."/>
            <person name="Buchanan P."/>
            <person name="Buyck B."/>
            <person name="Bense V."/>
            <person name="Catcheside P."/>
            <person name="Chovatia M."/>
            <person name="Cooper J."/>
            <person name="Damon W."/>
            <person name="Desjardin D."/>
            <person name="Finy P."/>
            <person name="Geml J."/>
            <person name="Haridas S."/>
            <person name="Hughes K."/>
            <person name="Justo A."/>
            <person name="Karasinski D."/>
            <person name="Kautmanova I."/>
            <person name="Kiss B."/>
            <person name="Kocsube S."/>
            <person name="Kotiranta H."/>
            <person name="LaButti K.M."/>
            <person name="Lechner B.E."/>
            <person name="Liimatainen K."/>
            <person name="Lipzen A."/>
            <person name="Lukacs Z."/>
            <person name="Mihaltcheva S."/>
            <person name="Morgado L.N."/>
            <person name="Niskanen T."/>
            <person name="Noordeloos M.E."/>
            <person name="Ohm R.A."/>
            <person name="Ortiz-Santana B."/>
            <person name="Ovrebo C."/>
            <person name="Racz N."/>
            <person name="Riley R."/>
            <person name="Savchenko A."/>
            <person name="Shiryaev A."/>
            <person name="Soop K."/>
            <person name="Spirin V."/>
            <person name="Szebenyi C."/>
            <person name="Tomsovsky M."/>
            <person name="Tulloss R.E."/>
            <person name="Uehling J."/>
            <person name="Grigoriev I.V."/>
            <person name="Vagvolgyi C."/>
            <person name="Papp T."/>
            <person name="Martin F.M."/>
            <person name="Miettinen O."/>
            <person name="Hibbett D.S."/>
            <person name="Nagy L.G."/>
        </authorList>
    </citation>
    <scope>NUCLEOTIDE SEQUENCE [LARGE SCALE GENOMIC DNA]</scope>
    <source>
        <strain evidence="10 11">HHB13444</strain>
    </source>
</reference>
<dbReference type="Pfam" id="PF17862">
    <property type="entry name" value="AAA_lid_3"/>
    <property type="match status" value="1"/>
</dbReference>
<feature type="domain" description="AAA+ ATPase" evidence="9">
    <location>
        <begin position="526"/>
        <end position="667"/>
    </location>
</feature>
<dbReference type="Proteomes" id="UP000308197">
    <property type="component" value="Unassembled WGS sequence"/>
</dbReference>
<feature type="compositionally biased region" description="Basic and acidic residues" evidence="8">
    <location>
        <begin position="1277"/>
        <end position="1289"/>
    </location>
</feature>
<dbReference type="GO" id="GO:0003682">
    <property type="term" value="F:chromatin binding"/>
    <property type="evidence" value="ECO:0007669"/>
    <property type="project" value="TreeGrafter"/>
</dbReference>
<evidence type="ECO:0000256" key="5">
    <source>
        <dbReference type="ARBA" id="ARBA00022840"/>
    </source>
</evidence>
<feature type="compositionally biased region" description="Polar residues" evidence="8">
    <location>
        <begin position="1378"/>
        <end position="1390"/>
    </location>
</feature>
<feature type="compositionally biased region" description="Acidic residues" evidence="8">
    <location>
        <begin position="206"/>
        <end position="215"/>
    </location>
</feature>
<keyword evidence="6" id="KW-0103">Bromodomain</keyword>
<evidence type="ECO:0000256" key="6">
    <source>
        <dbReference type="ARBA" id="ARBA00023117"/>
    </source>
</evidence>
<dbReference type="GO" id="GO:0042393">
    <property type="term" value="F:histone binding"/>
    <property type="evidence" value="ECO:0007669"/>
    <property type="project" value="TreeGrafter"/>
</dbReference>
<feature type="compositionally biased region" description="Acidic residues" evidence="8">
    <location>
        <begin position="139"/>
        <end position="150"/>
    </location>
</feature>
<dbReference type="FunCoup" id="A0A5C3PF37">
    <property type="interactions" value="572"/>
</dbReference>
<comment type="similarity">
    <text evidence="2">Belongs to the AAA ATPase family.</text>
</comment>
<evidence type="ECO:0000256" key="7">
    <source>
        <dbReference type="ARBA" id="ARBA00023242"/>
    </source>
</evidence>
<dbReference type="Pfam" id="PF00004">
    <property type="entry name" value="AAA"/>
    <property type="match status" value="1"/>
</dbReference>
<comment type="subcellular location">
    <subcellularLocation>
        <location evidence="1">Nucleus</location>
    </subcellularLocation>
</comment>
<dbReference type="FunFam" id="3.40.50.300:FF:001218">
    <property type="entry name" value="AAA family ATPase, putative"/>
    <property type="match status" value="1"/>
</dbReference>
<feature type="compositionally biased region" description="Acidic residues" evidence="8">
    <location>
        <begin position="173"/>
        <end position="184"/>
    </location>
</feature>
<feature type="compositionally biased region" description="Acidic residues" evidence="8">
    <location>
        <begin position="333"/>
        <end position="354"/>
    </location>
</feature>
<dbReference type="GO" id="GO:0005634">
    <property type="term" value="C:nucleus"/>
    <property type="evidence" value="ECO:0007669"/>
    <property type="project" value="UniProtKB-SubCell"/>
</dbReference>